<dbReference type="Proteomes" id="UP000464754">
    <property type="component" value="Chromosome"/>
</dbReference>
<dbReference type="RefSeq" id="WP_163052075.1">
    <property type="nucleotide sequence ID" value="NZ_AP019695.1"/>
</dbReference>
<gene>
    <name evidence="1" type="ORF">Aargi30884_17410</name>
</gene>
<evidence type="ECO:0008006" key="3">
    <source>
        <dbReference type="Google" id="ProtNLM"/>
    </source>
</evidence>
<dbReference type="Gene3D" id="1.10.10.1150">
    <property type="entry name" value="Coenzyme PQQ synthesis protein D (PqqD)"/>
    <property type="match status" value="1"/>
</dbReference>
<dbReference type="EMBL" id="AP019695">
    <property type="protein sequence ID" value="BBK22838.1"/>
    <property type="molecule type" value="Genomic_DNA"/>
</dbReference>
<sequence>MKKLKKTMKSRIRKIANKKILIIMNKYYELNDLGEMIITNLDGEKSSEDIINVISRMFPDIDESTIRLDVNNYLNFLLDAGAIEEV</sequence>
<name>A0A6N4TJ17_9FIRM</name>
<organism evidence="1 2">
    <name type="scientific">Amedibacterium intestinale</name>
    <dbReference type="NCBI Taxonomy" id="2583452"/>
    <lineage>
        <taxon>Bacteria</taxon>
        <taxon>Bacillati</taxon>
        <taxon>Bacillota</taxon>
        <taxon>Erysipelotrichia</taxon>
        <taxon>Erysipelotrichales</taxon>
        <taxon>Erysipelotrichaceae</taxon>
        <taxon>Amedibacterium</taxon>
    </lineage>
</organism>
<evidence type="ECO:0000313" key="1">
    <source>
        <dbReference type="EMBL" id="BBK22838.1"/>
    </source>
</evidence>
<dbReference type="InterPro" id="IPR041881">
    <property type="entry name" value="PqqD_sf"/>
</dbReference>
<dbReference type="AlphaFoldDB" id="A0A6N4TJ17"/>
<dbReference type="KEGG" id="aarg:Aargi30884_17410"/>
<proteinExistence type="predicted"/>
<dbReference type="InterPro" id="IPR008792">
    <property type="entry name" value="PQQD"/>
</dbReference>
<keyword evidence="2" id="KW-1185">Reference proteome</keyword>
<accession>A0A6N4TJ17</accession>
<protein>
    <recommendedName>
        <fullName evidence="3">Coenzyme PQQ synthesis protein D</fullName>
    </recommendedName>
</protein>
<evidence type="ECO:0000313" key="2">
    <source>
        <dbReference type="Proteomes" id="UP000464754"/>
    </source>
</evidence>
<reference evidence="2" key="1">
    <citation type="submission" date="2019-05" db="EMBL/GenBank/DDBJ databases">
        <title>Complete genome sequencing of Absiella argi strain JCM 30884.</title>
        <authorList>
            <person name="Sakamoto M."/>
            <person name="Murakami T."/>
            <person name="Mori H."/>
        </authorList>
    </citation>
    <scope>NUCLEOTIDE SEQUENCE [LARGE SCALE GENOMIC DNA]</scope>
    <source>
        <strain evidence="2">JCM 30884</strain>
    </source>
</reference>
<dbReference type="Pfam" id="PF05402">
    <property type="entry name" value="PqqD"/>
    <property type="match status" value="1"/>
</dbReference>